<feature type="region of interest" description="Disordered" evidence="1">
    <location>
        <begin position="91"/>
        <end position="121"/>
    </location>
</feature>
<reference evidence="4" key="1">
    <citation type="journal article" date="2021" name="PeerJ">
        <title>Extensive microbial diversity within the chicken gut microbiome revealed by metagenomics and culture.</title>
        <authorList>
            <person name="Gilroy R."/>
            <person name="Ravi A."/>
            <person name="Getino M."/>
            <person name="Pursley I."/>
            <person name="Horton D.L."/>
            <person name="Alikhan N.F."/>
            <person name="Baker D."/>
            <person name="Gharbi K."/>
            <person name="Hall N."/>
            <person name="Watson M."/>
            <person name="Adriaenssens E.M."/>
            <person name="Foster-Nyarko E."/>
            <person name="Jarju S."/>
            <person name="Secka A."/>
            <person name="Antonio M."/>
            <person name="Oren A."/>
            <person name="Chaudhuri R.R."/>
            <person name="La Ragione R."/>
            <person name="Hildebrand F."/>
            <person name="Pallen M.J."/>
        </authorList>
    </citation>
    <scope>NUCLEOTIDE SEQUENCE</scope>
    <source>
        <strain evidence="4">ChiGjej1B1-18357</strain>
    </source>
</reference>
<evidence type="ECO:0000256" key="1">
    <source>
        <dbReference type="SAM" id="MobiDB-lite"/>
    </source>
</evidence>
<evidence type="ECO:0000313" key="5">
    <source>
        <dbReference type="Proteomes" id="UP000776650"/>
    </source>
</evidence>
<reference evidence="4" key="2">
    <citation type="submission" date="2021-09" db="EMBL/GenBank/DDBJ databases">
        <authorList>
            <person name="Gilroy R."/>
        </authorList>
    </citation>
    <scope>NUCLEOTIDE SEQUENCE</scope>
    <source>
        <strain evidence="4">ChiGjej1B1-18357</strain>
    </source>
</reference>
<evidence type="ECO:0000259" key="3">
    <source>
        <dbReference type="Pfam" id="PF08044"/>
    </source>
</evidence>
<feature type="region of interest" description="Disordered" evidence="1">
    <location>
        <begin position="179"/>
        <end position="203"/>
    </location>
</feature>
<keyword evidence="2" id="KW-1133">Transmembrane helix</keyword>
<proteinExistence type="predicted"/>
<dbReference type="Pfam" id="PF08044">
    <property type="entry name" value="DUF1707"/>
    <property type="match status" value="1"/>
</dbReference>
<feature type="transmembrane region" description="Helical" evidence="2">
    <location>
        <begin position="130"/>
        <end position="151"/>
    </location>
</feature>
<feature type="compositionally biased region" description="Acidic residues" evidence="1">
    <location>
        <begin position="179"/>
        <end position="192"/>
    </location>
</feature>
<name>A0A921JXM7_9ACTN</name>
<evidence type="ECO:0000256" key="2">
    <source>
        <dbReference type="SAM" id="Phobius"/>
    </source>
</evidence>
<dbReference type="InterPro" id="IPR012551">
    <property type="entry name" value="DUF1707_SHOCT-like"/>
</dbReference>
<evidence type="ECO:0000313" key="4">
    <source>
        <dbReference type="EMBL" id="HJE90319.1"/>
    </source>
</evidence>
<dbReference type="EMBL" id="DYXM01000089">
    <property type="protein sequence ID" value="HJE90319.1"/>
    <property type="molecule type" value="Genomic_DNA"/>
</dbReference>
<feature type="transmembrane region" description="Helical" evidence="2">
    <location>
        <begin position="157"/>
        <end position="175"/>
    </location>
</feature>
<sequence length="203" mass="21683">MANEGHEANDPPATNDPSARNGPVPGDGVRIGHEERQNAADDLAEHFAAGRLEQSEFEDRTGAVWQAKTLGELQPLFFDLPGGSLNGFLTSQGASGAERSSRAPATVDDENTGEVARSGDNEARTAWNKAITILMGIFPILMLLAFFGLRAVGVEQAWLVFLLIPIFYVTIGVLMSDDDADDDDDNRDEGEGDGSAHEGRAAQ</sequence>
<accession>A0A921JXM7</accession>
<feature type="compositionally biased region" description="Basic and acidic residues" evidence="1">
    <location>
        <begin position="194"/>
        <end position="203"/>
    </location>
</feature>
<feature type="compositionally biased region" description="Basic and acidic residues" evidence="1">
    <location>
        <begin position="30"/>
        <end position="39"/>
    </location>
</feature>
<gene>
    <name evidence="4" type="ORF">K8V11_04865</name>
</gene>
<feature type="region of interest" description="Disordered" evidence="1">
    <location>
        <begin position="1"/>
        <end position="39"/>
    </location>
</feature>
<protein>
    <submittedName>
        <fullName evidence="4">DUF1707 domain-containing protein</fullName>
    </submittedName>
</protein>
<dbReference type="RefSeq" id="WP_303911309.1">
    <property type="nucleotide sequence ID" value="NZ_DYXM01000089.1"/>
</dbReference>
<feature type="domain" description="DUF1707" evidence="3">
    <location>
        <begin position="29"/>
        <end position="81"/>
    </location>
</feature>
<comment type="caution">
    <text evidence="4">The sequence shown here is derived from an EMBL/GenBank/DDBJ whole genome shotgun (WGS) entry which is preliminary data.</text>
</comment>
<dbReference type="AlphaFoldDB" id="A0A921JXM7"/>
<keyword evidence="2" id="KW-0812">Transmembrane</keyword>
<organism evidence="4 5">
    <name type="scientific">Dietzia timorensis</name>
    <dbReference type="NCBI Taxonomy" id="499555"/>
    <lineage>
        <taxon>Bacteria</taxon>
        <taxon>Bacillati</taxon>
        <taxon>Actinomycetota</taxon>
        <taxon>Actinomycetes</taxon>
        <taxon>Mycobacteriales</taxon>
        <taxon>Dietziaceae</taxon>
        <taxon>Dietzia</taxon>
    </lineage>
</organism>
<dbReference type="Proteomes" id="UP000776650">
    <property type="component" value="Unassembled WGS sequence"/>
</dbReference>
<keyword evidence="2" id="KW-0472">Membrane</keyword>